<keyword evidence="3 5" id="KW-0472">Membrane</keyword>
<keyword evidence="4 5" id="KW-0131">Cell cycle</keyword>
<evidence type="ECO:0000256" key="1">
    <source>
        <dbReference type="ARBA" id="ARBA00022475"/>
    </source>
</evidence>
<evidence type="ECO:0000313" key="9">
    <source>
        <dbReference type="Proteomes" id="UP000184196"/>
    </source>
</evidence>
<dbReference type="OrthoDB" id="9768127at2"/>
<dbReference type="SMART" id="SM00842">
    <property type="entry name" value="FtsA"/>
    <property type="match status" value="1"/>
</dbReference>
<evidence type="ECO:0000256" key="6">
    <source>
        <dbReference type="PIRNR" id="PIRNR003101"/>
    </source>
</evidence>
<dbReference type="Pfam" id="PF02491">
    <property type="entry name" value="SHS2_FTSA"/>
    <property type="match status" value="1"/>
</dbReference>
<evidence type="ECO:0000256" key="3">
    <source>
        <dbReference type="ARBA" id="ARBA00023136"/>
    </source>
</evidence>
<dbReference type="AlphaFoldDB" id="A0A1M5A2H5"/>
<evidence type="ECO:0000259" key="7">
    <source>
        <dbReference type="SMART" id="SM00842"/>
    </source>
</evidence>
<evidence type="ECO:0000256" key="4">
    <source>
        <dbReference type="ARBA" id="ARBA00023306"/>
    </source>
</evidence>
<dbReference type="PIRSF" id="PIRSF003101">
    <property type="entry name" value="FtsA"/>
    <property type="match status" value="1"/>
</dbReference>
<dbReference type="CDD" id="cd24048">
    <property type="entry name" value="ASKHA_NBD_FtsA"/>
    <property type="match status" value="1"/>
</dbReference>
<comment type="subunit">
    <text evidence="5">Self-interacts. Interacts with FtsZ.</text>
</comment>
<comment type="subcellular location">
    <subcellularLocation>
        <location evidence="5">Cell membrane</location>
        <topology evidence="5">Peripheral membrane protein</topology>
        <orientation evidence="5">Cytoplasmic side</orientation>
    </subcellularLocation>
    <text evidence="5">Localizes to the Z ring in an FtsZ-dependent manner. Targeted to the membrane through a conserved C-terminal amphipathic helix.</text>
</comment>
<keyword evidence="9" id="KW-1185">Reference proteome</keyword>
<evidence type="ECO:0000313" key="8">
    <source>
        <dbReference type="EMBL" id="SHF24493.1"/>
    </source>
</evidence>
<dbReference type="PANTHER" id="PTHR32432:SF4">
    <property type="entry name" value="CELL DIVISION PROTEIN FTSA"/>
    <property type="match status" value="1"/>
</dbReference>
<dbReference type="GO" id="GO:0032153">
    <property type="term" value="C:cell division site"/>
    <property type="evidence" value="ECO:0007669"/>
    <property type="project" value="UniProtKB-UniRule"/>
</dbReference>
<dbReference type="Pfam" id="PF14450">
    <property type="entry name" value="FtsA"/>
    <property type="match status" value="1"/>
</dbReference>
<dbReference type="InterPro" id="IPR003494">
    <property type="entry name" value="SHS2_FtsA"/>
</dbReference>
<name>A0A1M5A2H5_9FIRM</name>
<evidence type="ECO:0000256" key="5">
    <source>
        <dbReference type="HAMAP-Rule" id="MF_02033"/>
    </source>
</evidence>
<dbReference type="RefSeq" id="WP_073165260.1">
    <property type="nucleotide sequence ID" value="NZ_FQUW01000019.1"/>
</dbReference>
<dbReference type="PANTHER" id="PTHR32432">
    <property type="entry name" value="CELL DIVISION PROTEIN FTSA-RELATED"/>
    <property type="match status" value="1"/>
</dbReference>
<comment type="function">
    <text evidence="5 6">Cell division protein that is involved in the assembly of the Z ring. May serve as a membrane anchor for the Z ring.</text>
</comment>
<keyword evidence="1 5" id="KW-1003">Cell membrane</keyword>
<dbReference type="GO" id="GO:0009898">
    <property type="term" value="C:cytoplasmic side of plasma membrane"/>
    <property type="evidence" value="ECO:0007669"/>
    <property type="project" value="UniProtKB-UniRule"/>
</dbReference>
<dbReference type="NCBIfam" id="TIGR01174">
    <property type="entry name" value="ftsA"/>
    <property type="match status" value="1"/>
</dbReference>
<protein>
    <recommendedName>
        <fullName evidence="5 6">Cell division protein FtsA</fullName>
    </recommendedName>
</protein>
<dbReference type="EMBL" id="FQUW01000019">
    <property type="protein sequence ID" value="SHF24493.1"/>
    <property type="molecule type" value="Genomic_DNA"/>
</dbReference>
<dbReference type="InterPro" id="IPR050696">
    <property type="entry name" value="FtsA/MreB"/>
</dbReference>
<sequence>MTARGFMAGLDVGTSSVVAVVTRVADPERVAGMGWCPSLGMRKGIVVDMEGAAQAIRRAVEMAREAAGCRIGTVSVGFSGHGVNILTRHADITIGNNKKITAGDISTLMQLIRQVEIPAGRRVLQVIPVEFKVDGLPVRGNPAGRTGSRLSLEARVITADSQMVEQLVTSVESAGLRVKEVVVNSLVLAREVLTTVERELGAVLVDFGGGTTAVTFCKGGAPVDLCVIPVGGEHITSDVAIGVRTSLEAAERMKKEIGLLPQEAKWVELPTMDGRASRRASLALVRQIIESRVLEILDLIKQSIYRLAPGEALPGGVVFTGGGSLLKGLPDLASRILQLPVRVITEGPELQAARLLARRAAVEAAGQGEQKLAVAAGDFRLGARGVKQIFEYIRRGYPRGSGLES</sequence>
<dbReference type="Gene3D" id="3.30.420.40">
    <property type="match status" value="2"/>
</dbReference>
<dbReference type="SUPFAM" id="SSF53067">
    <property type="entry name" value="Actin-like ATPase domain"/>
    <property type="match status" value="2"/>
</dbReference>
<organism evidence="8 9">
    <name type="scientific">Desulfofundulus australicus DSM 11792</name>
    <dbReference type="NCBI Taxonomy" id="1121425"/>
    <lineage>
        <taxon>Bacteria</taxon>
        <taxon>Bacillati</taxon>
        <taxon>Bacillota</taxon>
        <taxon>Clostridia</taxon>
        <taxon>Eubacteriales</taxon>
        <taxon>Peptococcaceae</taxon>
        <taxon>Desulfofundulus</taxon>
    </lineage>
</organism>
<comment type="similarity">
    <text evidence="5 6">Belongs to the FtsA/MreB family.</text>
</comment>
<dbReference type="InterPro" id="IPR020823">
    <property type="entry name" value="Cell_div_FtsA"/>
</dbReference>
<evidence type="ECO:0000256" key="2">
    <source>
        <dbReference type="ARBA" id="ARBA00022618"/>
    </source>
</evidence>
<dbReference type="GO" id="GO:0043093">
    <property type="term" value="P:FtsZ-dependent cytokinesis"/>
    <property type="evidence" value="ECO:0007669"/>
    <property type="project" value="UniProtKB-UniRule"/>
</dbReference>
<proteinExistence type="inferred from homology"/>
<reference evidence="9" key="1">
    <citation type="submission" date="2016-11" db="EMBL/GenBank/DDBJ databases">
        <authorList>
            <person name="Varghese N."/>
            <person name="Submissions S."/>
        </authorList>
    </citation>
    <scope>NUCLEOTIDE SEQUENCE [LARGE SCALE GENOMIC DNA]</scope>
    <source>
        <strain evidence="9">DSM 11792</strain>
    </source>
</reference>
<feature type="domain" description="SHS2" evidence="7">
    <location>
        <begin position="7"/>
        <end position="192"/>
    </location>
</feature>
<dbReference type="Proteomes" id="UP000184196">
    <property type="component" value="Unassembled WGS sequence"/>
</dbReference>
<accession>A0A1M5A2H5</accession>
<keyword evidence="2 5" id="KW-0132">Cell division</keyword>
<gene>
    <name evidence="5" type="primary">ftsA</name>
    <name evidence="8" type="ORF">SAMN02745218_01773</name>
</gene>
<dbReference type="InterPro" id="IPR043129">
    <property type="entry name" value="ATPase_NBD"/>
</dbReference>
<dbReference type="HAMAP" id="MF_02033">
    <property type="entry name" value="FtsA"/>
    <property type="match status" value="1"/>
</dbReference>